<protein>
    <submittedName>
        <fullName evidence="1">Uncharacterized protein</fullName>
    </submittedName>
</protein>
<evidence type="ECO:0000313" key="1">
    <source>
        <dbReference type="EMBL" id="DAD55809.1"/>
    </source>
</evidence>
<sequence>MYHNVPDYVFSQTKLSFNNNSLSNFTIFL</sequence>
<organism evidence="1">
    <name type="scientific">Bacteriophage sp</name>
    <dbReference type="NCBI Taxonomy" id="38018"/>
    <lineage>
        <taxon>Viruses</taxon>
    </lineage>
</organism>
<name>A0A8D9PEN1_9VIRU</name>
<dbReference type="EMBL" id="BK029940">
    <property type="protein sequence ID" value="DAD55809.1"/>
    <property type="molecule type" value="Genomic_DNA"/>
</dbReference>
<proteinExistence type="predicted"/>
<accession>A0A8D9PEN1</accession>
<reference evidence="1" key="1">
    <citation type="journal article" date="2021" name="Proc. Natl. Acad. Sci. U.S.A.">
        <title>A Catalog of Tens of Thousands of Viruses from Human Metagenomes Reveals Hidden Associations with Chronic Diseases.</title>
        <authorList>
            <person name="Tisza M.J."/>
            <person name="Buck C.B."/>
        </authorList>
    </citation>
    <scope>NUCLEOTIDE SEQUENCE</scope>
    <source>
        <strain evidence="1">CtOZu12</strain>
    </source>
</reference>